<dbReference type="Proteomes" id="UP001239994">
    <property type="component" value="Unassembled WGS sequence"/>
</dbReference>
<evidence type="ECO:0000256" key="2">
    <source>
        <dbReference type="PROSITE-ProRule" id="PRU00168"/>
    </source>
</evidence>
<feature type="non-terminal residue" evidence="6">
    <location>
        <position position="1906"/>
    </location>
</feature>
<dbReference type="EMBL" id="JAROKS010000009">
    <property type="protein sequence ID" value="KAK1801054.1"/>
    <property type="molecule type" value="Genomic_DNA"/>
</dbReference>
<feature type="compositionally biased region" description="Acidic residues" evidence="4">
    <location>
        <begin position="1870"/>
        <end position="1890"/>
    </location>
</feature>
<dbReference type="SMART" id="SM00028">
    <property type="entry name" value="TPR"/>
    <property type="match status" value="5"/>
</dbReference>
<accession>A0AAD8ZLV7</accession>
<feature type="compositionally biased region" description="Low complexity" evidence="4">
    <location>
        <begin position="693"/>
        <end position="704"/>
    </location>
</feature>
<dbReference type="PROSITE" id="PS50009">
    <property type="entry name" value="RASGEF_CAT"/>
    <property type="match status" value="1"/>
</dbReference>
<dbReference type="SMART" id="SM00147">
    <property type="entry name" value="RasGEF"/>
    <property type="match status" value="1"/>
</dbReference>
<dbReference type="InterPro" id="IPR019734">
    <property type="entry name" value="TPR_rpt"/>
</dbReference>
<dbReference type="SUPFAM" id="SSF48366">
    <property type="entry name" value="Ras GEF"/>
    <property type="match status" value="2"/>
</dbReference>
<keyword evidence="3" id="KW-0802">TPR repeat</keyword>
<feature type="region of interest" description="Disordered" evidence="4">
    <location>
        <begin position="238"/>
        <end position="281"/>
    </location>
</feature>
<dbReference type="PANTHER" id="PTHR23113:SF224">
    <property type="entry name" value="RAP GUANINE NUCLEOTIDE EXCHANGE FACTOR 1"/>
    <property type="match status" value="1"/>
</dbReference>
<dbReference type="InterPro" id="IPR001895">
    <property type="entry name" value="RASGEF_cat_dom"/>
</dbReference>
<dbReference type="Pfam" id="PF00617">
    <property type="entry name" value="RasGEF"/>
    <property type="match status" value="1"/>
</dbReference>
<evidence type="ECO:0000256" key="3">
    <source>
        <dbReference type="PROSITE-ProRule" id="PRU00339"/>
    </source>
</evidence>
<comment type="caution">
    <text evidence="6">The sequence shown here is derived from an EMBL/GenBank/DDBJ whole genome shotgun (WGS) entry which is preliminary data.</text>
</comment>
<dbReference type="Gene3D" id="1.10.840.10">
    <property type="entry name" value="Ras guanine-nucleotide exchange factors catalytic domain"/>
    <property type="match status" value="1"/>
</dbReference>
<dbReference type="GO" id="GO:0005886">
    <property type="term" value="C:plasma membrane"/>
    <property type="evidence" value="ECO:0007669"/>
    <property type="project" value="TreeGrafter"/>
</dbReference>
<feature type="region of interest" description="Disordered" evidence="4">
    <location>
        <begin position="1855"/>
        <end position="1906"/>
    </location>
</feature>
<feature type="region of interest" description="Disordered" evidence="4">
    <location>
        <begin position="322"/>
        <end position="380"/>
    </location>
</feature>
<dbReference type="Pfam" id="PF13181">
    <property type="entry name" value="TPR_8"/>
    <property type="match status" value="1"/>
</dbReference>
<evidence type="ECO:0000256" key="1">
    <source>
        <dbReference type="ARBA" id="ARBA00022658"/>
    </source>
</evidence>
<feature type="domain" description="Ras-GEF" evidence="5">
    <location>
        <begin position="1045"/>
        <end position="1316"/>
    </location>
</feature>
<dbReference type="InterPro" id="IPR023578">
    <property type="entry name" value="Ras_GEF_dom_sf"/>
</dbReference>
<proteinExistence type="predicted"/>
<dbReference type="Gene3D" id="1.25.40.10">
    <property type="entry name" value="Tetratricopeptide repeat domain"/>
    <property type="match status" value="3"/>
</dbReference>
<gene>
    <name evidence="6" type="ORF">P4O66_022756</name>
</gene>
<feature type="compositionally biased region" description="Low complexity" evidence="4">
    <location>
        <begin position="322"/>
        <end position="334"/>
    </location>
</feature>
<evidence type="ECO:0000256" key="4">
    <source>
        <dbReference type="SAM" id="MobiDB-lite"/>
    </source>
</evidence>
<dbReference type="PROSITE" id="PS50005">
    <property type="entry name" value="TPR"/>
    <property type="match status" value="3"/>
</dbReference>
<dbReference type="SUPFAM" id="SSF48452">
    <property type="entry name" value="TPR-like"/>
    <property type="match status" value="2"/>
</dbReference>
<keyword evidence="7" id="KW-1185">Reference proteome</keyword>
<name>A0AAD8ZLV7_9TELE</name>
<organism evidence="6 7">
    <name type="scientific">Electrophorus voltai</name>
    <dbReference type="NCBI Taxonomy" id="2609070"/>
    <lineage>
        <taxon>Eukaryota</taxon>
        <taxon>Metazoa</taxon>
        <taxon>Chordata</taxon>
        <taxon>Craniata</taxon>
        <taxon>Vertebrata</taxon>
        <taxon>Euteleostomi</taxon>
        <taxon>Actinopterygii</taxon>
        <taxon>Neopterygii</taxon>
        <taxon>Teleostei</taxon>
        <taxon>Ostariophysi</taxon>
        <taxon>Gymnotiformes</taxon>
        <taxon>Gymnotoidei</taxon>
        <taxon>Gymnotidae</taxon>
        <taxon>Electrophorus</taxon>
    </lineage>
</organism>
<protein>
    <recommendedName>
        <fullName evidence="5">Ras-GEF domain-containing protein</fullName>
    </recommendedName>
</protein>
<reference evidence="6" key="1">
    <citation type="submission" date="2023-03" db="EMBL/GenBank/DDBJ databases">
        <title>Electrophorus voltai genome.</title>
        <authorList>
            <person name="Bian C."/>
        </authorList>
    </citation>
    <scope>NUCLEOTIDE SEQUENCE</scope>
    <source>
        <strain evidence="6">CB-2022</strain>
        <tissue evidence="6">Muscle</tissue>
    </source>
</reference>
<dbReference type="InterPro" id="IPR008937">
    <property type="entry name" value="Ras-like_GEF"/>
</dbReference>
<feature type="compositionally biased region" description="Basic and acidic residues" evidence="4">
    <location>
        <begin position="1855"/>
        <end position="1864"/>
    </location>
</feature>
<feature type="region of interest" description="Disordered" evidence="4">
    <location>
        <begin position="738"/>
        <end position="759"/>
    </location>
</feature>
<dbReference type="InterPro" id="IPR011990">
    <property type="entry name" value="TPR-like_helical_dom_sf"/>
</dbReference>
<feature type="region of interest" description="Disordered" evidence="4">
    <location>
        <begin position="115"/>
        <end position="223"/>
    </location>
</feature>
<feature type="compositionally biased region" description="Polar residues" evidence="4">
    <location>
        <begin position="267"/>
        <end position="281"/>
    </location>
</feature>
<feature type="repeat" description="TPR" evidence="3">
    <location>
        <begin position="1654"/>
        <end position="1687"/>
    </location>
</feature>
<evidence type="ECO:0000313" key="6">
    <source>
        <dbReference type="EMBL" id="KAK1801054.1"/>
    </source>
</evidence>
<evidence type="ECO:0000313" key="7">
    <source>
        <dbReference type="Proteomes" id="UP001239994"/>
    </source>
</evidence>
<feature type="repeat" description="TPR" evidence="3">
    <location>
        <begin position="1816"/>
        <end position="1849"/>
    </location>
</feature>
<dbReference type="CDD" id="cd00155">
    <property type="entry name" value="RasGEF"/>
    <property type="match status" value="1"/>
</dbReference>
<dbReference type="GO" id="GO:0007265">
    <property type="term" value="P:Ras protein signal transduction"/>
    <property type="evidence" value="ECO:0007669"/>
    <property type="project" value="TreeGrafter"/>
</dbReference>
<feature type="compositionally biased region" description="Polar residues" evidence="4">
    <location>
        <begin position="147"/>
        <end position="161"/>
    </location>
</feature>
<feature type="compositionally biased region" description="Low complexity" evidence="4">
    <location>
        <begin position="126"/>
        <end position="136"/>
    </location>
</feature>
<dbReference type="GO" id="GO:0005085">
    <property type="term" value="F:guanyl-nucleotide exchange factor activity"/>
    <property type="evidence" value="ECO:0007669"/>
    <property type="project" value="UniProtKB-KW"/>
</dbReference>
<dbReference type="InterPro" id="IPR036964">
    <property type="entry name" value="RASGEF_cat_dom_sf"/>
</dbReference>
<feature type="region of interest" description="Disordered" evidence="4">
    <location>
        <begin position="669"/>
        <end position="704"/>
    </location>
</feature>
<keyword evidence="1 2" id="KW-0344">Guanine-nucleotide releasing factor</keyword>
<evidence type="ECO:0000259" key="5">
    <source>
        <dbReference type="PROSITE" id="PS50009"/>
    </source>
</evidence>
<feature type="repeat" description="TPR" evidence="3">
    <location>
        <begin position="1552"/>
        <end position="1585"/>
    </location>
</feature>
<dbReference type="PANTHER" id="PTHR23113">
    <property type="entry name" value="GUANINE NUCLEOTIDE EXCHANGE FACTOR"/>
    <property type="match status" value="1"/>
</dbReference>
<sequence>SLTRLEELEKDVVSALRYFKTIIDKMAVDRKVLEMLPGSASKVLEAVMPLVQLDAKIQSSRVYQSLANLIRWSDQVMLEGVNLDEKETIVTVTAIIKAVLDGVKELVKLTVEKQELPSPTSPTAKTIPPVTSSESVPEPPVIEMEEQNSTNSSALNHSTEVPTDATLAEEVAPPKPPLPGLKVPEHCPPALPPKKRQSAPSPTRVAVVTPLSRATSGSSLPIGICRADCDEDGLQRRFSGGSHSYGGESPRGSPCGSIGKLSRSEEQLSSPEQDSGQCSRNTSCETLDIAESYDPDYDFLSQDLSSVDQIPLPAWGSLAPLPESYRESSSSPRPGQLPYGSSLAFDPALAPHSAHCVPPALPEKKRRSGNPAAPLDSLPSHAPLERLHSQYDNVVDEDVPVPPFPLYPLLSPLPTCSHAGYNTDFVSTDSTPIPQSPPPLPEKKCRHSEYGPYASAGTGSMAHTRAQAQGVWPIRERRHREYGPYASAGTGSMAHTRAQAQGVWPIRERRHREYGPYASAGTGSMAHTRAQAQGVWPIRERRHREYGPYASAGTGSMAHTRAQAEAQISGQGLGNGDVRSGVRSCGILPLLSKSLKGYEGRDPGHTGNEFTLNGSGSRHCLECVLKYMQFVEDYSEPQPSVFYQTPQSERIYEQRNRLLQEVYGFTDSFSSSDSVHEPLPPPALPPKQRQLASSHSASPSSCSSSSLSRSLQQCAGGAAPPEAGASLSVAASGSSGCQGSPVPASQSAGDEGGEGEYVNLYSSSQANGGLPLTNGVSRRSHIWWSDSRALSPPPTHRVLACLLLLYLWTLCWRRCQPITAFPAVSPGPAHGDCALADRGHVPFTHRLWERAEPRSCQDPNCVGEDAFQDPALDHGNGQEDSESWTQKCVDSGLSSEELDELSLVDHDEIMAHITLKQEHDDGPDVRAGSGDILLVHATETDRKGAVGFSHSSDTVKKRVSKNTFFVLVRVVDELCLVELTEDILKQLMELVFSLVSHGELSLARVLRKNILDKVEQKKLLSYTNSLKTLAARGVAARPGTLHDFRSHEIADQLTLLDAELFYKIEIPEVLLWAKEQNEEKSPNLTQFTEHFNNMSYWVRSLIILQEKAQDREKLLLKFIKIMKHLRKLNNFNSYLAILSALDSAPIRRLEWQKQTSEGLEEYCTLIDSSSSFRAYRVALADVEAPCIPYLYAPHHPATLSYSEAACFTDWIELFVFALGSQCFTFPLSLTNMLAVPSSCDARGLILQDLTFVHLGNPDFVDRKVNFSKRWQQFNILDSMRRFQQVEILVSLVNRVVMCIILMLMKPVKKKKTTKTMNVIDHVRDMAAAGLHSNVRLVSSLLLTMSTNNPELFSPAQKYQLLVHHADAIFHDKEYRKAACKYNMALQQKKVLSKTSKVRPSSTGGPSSVQAQNLPSEIEVKYKIAECYTILKLDKDAISVLDGIPSRQRTPKINMMLANLYRKAGQERSAVTSYKEVLRQCPLALDAIIGLLSLSVKGAEVASMTMDVIQTIPNLDWLSVWIKAYAFIHGGDNHRAINTICSLEKKSLLRDNVNLLVSLADVYFRAGDTKNAILKFEQAQMLDPYLIKGMDVYGYLMAREGHLEDVEVLGGRLFNISDQHAEPWVISGCHSFYSKRYSRALYLGAKAIQLNSNSVQALLLKGAALRNMGRVQEAIIHFREAMRLAPCRLDCYEGERVTERTCRVENVERNRPYDCVLTEGLIDCYLASNGIREAMGMANNIYKTLGANAQTLTILATVCLEDPMTQEKAKTLLDKALAQRPDYIKAVVKKAELLSREQKYDEGIALLRSTLANQSDCMLHRMLGDFLVAVNDYQEAMDQYSIALSLDPNDQKSLEGMQKMEKEESPTDATVELDGDDMEGSGEEGDLEGSDSEAAQWADQEQWFGMQ</sequence>